<dbReference type="Proteomes" id="UP000542742">
    <property type="component" value="Unassembled WGS sequence"/>
</dbReference>
<accession>A0A7W7G0K8</accession>
<feature type="region of interest" description="Disordered" evidence="1">
    <location>
        <begin position="1"/>
        <end position="39"/>
    </location>
</feature>
<protein>
    <submittedName>
        <fullName evidence="2">Uncharacterized protein</fullName>
    </submittedName>
</protein>
<gene>
    <name evidence="2" type="ORF">BKA14_003321</name>
</gene>
<evidence type="ECO:0000313" key="3">
    <source>
        <dbReference type="Proteomes" id="UP000542742"/>
    </source>
</evidence>
<sequence>MNGTVMEHSTIPHSLFQEPAMAQQTPESPAKSRRSSTPSGVAVITAALMVGLAPAPDIAGRRHSGSHRPGSVVPHADEAEPMTESVTAPR</sequence>
<name>A0A7W7G0K8_9ACTN</name>
<organism evidence="2 3">
    <name type="scientific">Paractinoplanes abujensis</name>
    <dbReference type="NCBI Taxonomy" id="882441"/>
    <lineage>
        <taxon>Bacteria</taxon>
        <taxon>Bacillati</taxon>
        <taxon>Actinomycetota</taxon>
        <taxon>Actinomycetes</taxon>
        <taxon>Micromonosporales</taxon>
        <taxon>Micromonosporaceae</taxon>
        <taxon>Paractinoplanes</taxon>
    </lineage>
</organism>
<keyword evidence="3" id="KW-1185">Reference proteome</keyword>
<dbReference type="RefSeq" id="WP_184951823.1">
    <property type="nucleotide sequence ID" value="NZ_BOMC01000080.1"/>
</dbReference>
<comment type="caution">
    <text evidence="2">The sequence shown here is derived from an EMBL/GenBank/DDBJ whole genome shotgun (WGS) entry which is preliminary data.</text>
</comment>
<proteinExistence type="predicted"/>
<feature type="region of interest" description="Disordered" evidence="1">
    <location>
        <begin position="56"/>
        <end position="90"/>
    </location>
</feature>
<dbReference type="AlphaFoldDB" id="A0A7W7G0K8"/>
<reference evidence="2 3" key="1">
    <citation type="submission" date="2020-08" db="EMBL/GenBank/DDBJ databases">
        <title>Sequencing the genomes of 1000 actinobacteria strains.</title>
        <authorList>
            <person name="Klenk H.-P."/>
        </authorList>
    </citation>
    <scope>NUCLEOTIDE SEQUENCE [LARGE SCALE GENOMIC DNA]</scope>
    <source>
        <strain evidence="2 3">DSM 45518</strain>
    </source>
</reference>
<evidence type="ECO:0000313" key="2">
    <source>
        <dbReference type="EMBL" id="MBB4693173.1"/>
    </source>
</evidence>
<dbReference type="EMBL" id="JACHMF010000001">
    <property type="protein sequence ID" value="MBB4693173.1"/>
    <property type="molecule type" value="Genomic_DNA"/>
</dbReference>
<evidence type="ECO:0000256" key="1">
    <source>
        <dbReference type="SAM" id="MobiDB-lite"/>
    </source>
</evidence>